<evidence type="ECO:0000313" key="3">
    <source>
        <dbReference type="Proteomes" id="UP000249016"/>
    </source>
</evidence>
<evidence type="ECO:0008006" key="4">
    <source>
        <dbReference type="Google" id="ProtNLM"/>
    </source>
</evidence>
<keyword evidence="1" id="KW-0732">Signal</keyword>
<gene>
    <name evidence="2" type="ORF">HMF3257_18500</name>
</gene>
<dbReference type="EMBL" id="QLII01000001">
    <property type="protein sequence ID" value="RAI75646.1"/>
    <property type="molecule type" value="Genomic_DNA"/>
</dbReference>
<keyword evidence="3" id="KW-1185">Reference proteome</keyword>
<name>A0A327NNS1_9BACT</name>
<protein>
    <recommendedName>
        <fullName evidence="4">Lipocalin family protein</fullName>
    </recommendedName>
</protein>
<dbReference type="Proteomes" id="UP000249016">
    <property type="component" value="Unassembled WGS sequence"/>
</dbReference>
<dbReference type="RefSeq" id="WP_111344289.1">
    <property type="nucleotide sequence ID" value="NZ_QLII01000001.1"/>
</dbReference>
<proteinExistence type="predicted"/>
<feature type="signal peptide" evidence="1">
    <location>
        <begin position="1"/>
        <end position="20"/>
    </location>
</feature>
<dbReference type="PROSITE" id="PS51257">
    <property type="entry name" value="PROKAR_LIPOPROTEIN"/>
    <property type="match status" value="1"/>
</dbReference>
<organism evidence="2 3">
    <name type="scientific">Spirosoma telluris</name>
    <dbReference type="NCBI Taxonomy" id="2183553"/>
    <lineage>
        <taxon>Bacteria</taxon>
        <taxon>Pseudomonadati</taxon>
        <taxon>Bacteroidota</taxon>
        <taxon>Cytophagia</taxon>
        <taxon>Cytophagales</taxon>
        <taxon>Cytophagaceae</taxon>
        <taxon>Spirosoma</taxon>
    </lineage>
</organism>
<dbReference type="AlphaFoldDB" id="A0A327NNS1"/>
<dbReference type="OrthoDB" id="960927at2"/>
<evidence type="ECO:0000313" key="2">
    <source>
        <dbReference type="EMBL" id="RAI75646.1"/>
    </source>
</evidence>
<sequence>MKNLLLSVALLLTLVVGCHSDDSIGPASLLYKRWHVFQTRGVNDSTWAVYDADAYYDTEYRPDGTLIYRRNGILTSVPCCSSSRFERNGVIIQYIDFLSGCPYTKCGANSPATITILSTNLLELQIGNQLTQYTPAQ</sequence>
<comment type="caution">
    <text evidence="2">The sequence shown here is derived from an EMBL/GenBank/DDBJ whole genome shotgun (WGS) entry which is preliminary data.</text>
</comment>
<reference evidence="2 3" key="1">
    <citation type="submission" date="2018-06" db="EMBL/GenBank/DDBJ databases">
        <title>Spirosoma sp. HMF3257 Genome sequencing and assembly.</title>
        <authorList>
            <person name="Kang H."/>
            <person name="Cha I."/>
            <person name="Kim H."/>
            <person name="Kang J."/>
            <person name="Joh K."/>
        </authorList>
    </citation>
    <scope>NUCLEOTIDE SEQUENCE [LARGE SCALE GENOMIC DNA]</scope>
    <source>
        <strain evidence="2 3">HMF3257</strain>
    </source>
</reference>
<feature type="chain" id="PRO_5016400813" description="Lipocalin family protein" evidence="1">
    <location>
        <begin position="21"/>
        <end position="137"/>
    </location>
</feature>
<accession>A0A327NNS1</accession>
<evidence type="ECO:0000256" key="1">
    <source>
        <dbReference type="SAM" id="SignalP"/>
    </source>
</evidence>